<feature type="domain" description="Mannose-6-phosphate isomerase type II C-terminal" evidence="1">
    <location>
        <begin position="501"/>
        <end position="615"/>
    </location>
</feature>
<accession>A0A543CIT0</accession>
<dbReference type="SUPFAM" id="SSF53271">
    <property type="entry name" value="PRTase-like"/>
    <property type="match status" value="1"/>
</dbReference>
<dbReference type="GO" id="GO:0005976">
    <property type="term" value="P:polysaccharide metabolic process"/>
    <property type="evidence" value="ECO:0007669"/>
    <property type="project" value="InterPro"/>
</dbReference>
<dbReference type="GO" id="GO:0016853">
    <property type="term" value="F:isomerase activity"/>
    <property type="evidence" value="ECO:0007669"/>
    <property type="project" value="UniProtKB-KW"/>
</dbReference>
<dbReference type="SUPFAM" id="SSF52467">
    <property type="entry name" value="DHS-like NAD/FAD-binding domain"/>
    <property type="match status" value="1"/>
</dbReference>
<gene>
    <name evidence="2" type="ORF">FB559_2582</name>
</gene>
<dbReference type="SUPFAM" id="SSF51182">
    <property type="entry name" value="RmlC-like cupins"/>
    <property type="match status" value="1"/>
</dbReference>
<dbReference type="InterPro" id="IPR011051">
    <property type="entry name" value="RmlC_Cupin_sf"/>
</dbReference>
<dbReference type="GO" id="GO:0016779">
    <property type="term" value="F:nucleotidyltransferase activity"/>
    <property type="evidence" value="ECO:0007669"/>
    <property type="project" value="InterPro"/>
</dbReference>
<dbReference type="Pfam" id="PF01050">
    <property type="entry name" value="MannoseP_isomer"/>
    <property type="match status" value="1"/>
</dbReference>
<dbReference type="InterPro" id="IPR029035">
    <property type="entry name" value="DHS-like_NAD/FAD-binding_dom"/>
</dbReference>
<dbReference type="Gene3D" id="3.40.50.2020">
    <property type="match status" value="1"/>
</dbReference>
<dbReference type="Gene3D" id="2.60.120.10">
    <property type="entry name" value="Jelly Rolls"/>
    <property type="match status" value="1"/>
</dbReference>
<keyword evidence="2" id="KW-0413">Isomerase</keyword>
<dbReference type="AlphaFoldDB" id="A0A543CIT0"/>
<reference evidence="2 3" key="1">
    <citation type="submission" date="2019-06" db="EMBL/GenBank/DDBJ databases">
        <title>Sequencing the genomes of 1000 actinobacteria strains.</title>
        <authorList>
            <person name="Klenk H.-P."/>
        </authorList>
    </citation>
    <scope>NUCLEOTIDE SEQUENCE [LARGE SCALE GENOMIC DNA]</scope>
    <source>
        <strain evidence="2 3">DSM 102200</strain>
    </source>
</reference>
<keyword evidence="3" id="KW-1185">Reference proteome</keyword>
<dbReference type="Gene3D" id="3.40.50.1220">
    <property type="entry name" value="TPP-binding domain"/>
    <property type="match status" value="1"/>
</dbReference>
<organism evidence="2 3">
    <name type="scientific">Actinoallomurus bryophytorum</name>
    <dbReference type="NCBI Taxonomy" id="1490222"/>
    <lineage>
        <taxon>Bacteria</taxon>
        <taxon>Bacillati</taxon>
        <taxon>Actinomycetota</taxon>
        <taxon>Actinomycetes</taxon>
        <taxon>Streptosporangiales</taxon>
        <taxon>Thermomonosporaceae</taxon>
        <taxon>Actinoallomurus</taxon>
    </lineage>
</organism>
<proteinExistence type="predicted"/>
<dbReference type="InterPro" id="IPR029057">
    <property type="entry name" value="PRTase-like"/>
</dbReference>
<dbReference type="InterPro" id="IPR014710">
    <property type="entry name" value="RmlC-like_jellyroll"/>
</dbReference>
<evidence type="ECO:0000313" key="2">
    <source>
        <dbReference type="EMBL" id="TQL97012.1"/>
    </source>
</evidence>
<dbReference type="OrthoDB" id="9806359at2"/>
<sequence>MAQPSKTTIRTIAGELISAKKSSGLGATVILGAGASINSGVPSWPALARRICEDQDLDLAPFEGPIECLVDYFGTESAVGSNRYHLLEPYLVGKRPSTGYMHLAELAKQGLIRVVLTTNWDSLLETAFYRLMPAERIKVLVRGEVSDELIARVLDTNTRGPVIIKLHGDVATRLFLMTPSETGAFDPGILSALHRLLDGFTIMVGQSAQDVDLLGTLLTRPGSAQGNAGHLFHVRYESGAETERVIDRAGVRVVEGERAHVLNPGVTVNIGDFDGFFTQLSLAVQLKELNDPAAQKQRAKVQQAILDKERKGLGYINYTTITRLVQNFTHKVLEFEPDLVFFINDPSAPGGPELKRHMQSGLEDDHIEIAEIVVEGEENSRTFNRRVKSDTPDTLSHPDKTMRRILILDSITFSGNTLALARERAREWYPKADVRTGVLVISQQLVEREEELTEHVRTIHETITDRYEIFFPWGVTQTTSAFNREFVGLLESERRMVKIDKRPWGAIEILADQETASVRLLTIEAHGKLSFQRHLCRDELFVALDDNIGLEICSEDLNRDADQYDPRIASLILEKGDYILIPRGIWHRTKASMDRVRLLEVAFGVYDQTYDIERLWDDYRREGMDGGR</sequence>
<protein>
    <submittedName>
        <fullName evidence="2">Mannose-6-phosphate isomerase-like protein (Cupin superfamily)</fullName>
    </submittedName>
</protein>
<comment type="caution">
    <text evidence="2">The sequence shown here is derived from an EMBL/GenBank/DDBJ whole genome shotgun (WGS) entry which is preliminary data.</text>
</comment>
<dbReference type="Pfam" id="PF13289">
    <property type="entry name" value="SIR2_2"/>
    <property type="match status" value="1"/>
</dbReference>
<dbReference type="Proteomes" id="UP000316096">
    <property type="component" value="Unassembled WGS sequence"/>
</dbReference>
<dbReference type="RefSeq" id="WP_141955792.1">
    <property type="nucleotide sequence ID" value="NZ_VFOZ01000001.1"/>
</dbReference>
<evidence type="ECO:0000313" key="3">
    <source>
        <dbReference type="Proteomes" id="UP000316096"/>
    </source>
</evidence>
<dbReference type="EMBL" id="VFOZ01000001">
    <property type="protein sequence ID" value="TQL97012.1"/>
    <property type="molecule type" value="Genomic_DNA"/>
</dbReference>
<dbReference type="InterPro" id="IPR001538">
    <property type="entry name" value="Man6P_isomerase-2_C"/>
</dbReference>
<name>A0A543CIT0_9ACTN</name>
<evidence type="ECO:0000259" key="1">
    <source>
        <dbReference type="Pfam" id="PF01050"/>
    </source>
</evidence>